<protein>
    <recommendedName>
        <fullName evidence="2">E3 ubiquitin-protein ligase RNF170</fullName>
    </recommendedName>
    <alternativeName>
        <fullName evidence="10">RING finger protein 170</fullName>
    </alternativeName>
    <alternativeName>
        <fullName evidence="9">RING-type E3 ubiquitin transferase RNF170</fullName>
    </alternativeName>
</protein>
<evidence type="ECO:0000256" key="11">
    <source>
        <dbReference type="PROSITE-ProRule" id="PRU00175"/>
    </source>
</evidence>
<reference evidence="15" key="2">
    <citation type="submission" date="2015-06" db="UniProtKB">
        <authorList>
            <consortium name="EnsemblMetazoa"/>
        </authorList>
    </citation>
    <scope>IDENTIFICATION</scope>
</reference>
<evidence type="ECO:0000256" key="1">
    <source>
        <dbReference type="ARBA" id="ARBA00004127"/>
    </source>
</evidence>
<evidence type="ECO:0000256" key="13">
    <source>
        <dbReference type="SAM" id="Phobius"/>
    </source>
</evidence>
<dbReference type="PANTHER" id="PTHR22894">
    <property type="entry name" value="RING-TYPE DOMAIN-CONTAINING PROTEIN"/>
    <property type="match status" value="1"/>
</dbReference>
<dbReference type="OrthoDB" id="9049620at2759"/>
<reference evidence="16" key="1">
    <citation type="submission" date="2011-08" db="EMBL/GenBank/DDBJ databases">
        <authorList>
            <person name="Rombauts S."/>
        </authorList>
    </citation>
    <scope>NUCLEOTIDE SEQUENCE</scope>
    <source>
        <strain evidence="16">London</strain>
    </source>
</reference>
<keyword evidence="3 13" id="KW-0812">Transmembrane</keyword>
<dbReference type="SUPFAM" id="SSF57850">
    <property type="entry name" value="RING/U-box"/>
    <property type="match status" value="1"/>
</dbReference>
<dbReference type="InterPro" id="IPR013083">
    <property type="entry name" value="Znf_RING/FYVE/PHD"/>
</dbReference>
<keyword evidence="6" id="KW-0862">Zinc</keyword>
<evidence type="ECO:0000256" key="7">
    <source>
        <dbReference type="ARBA" id="ARBA00022989"/>
    </source>
</evidence>
<dbReference type="GO" id="GO:0008270">
    <property type="term" value="F:zinc ion binding"/>
    <property type="evidence" value="ECO:0007669"/>
    <property type="project" value="UniProtKB-KW"/>
</dbReference>
<dbReference type="GO" id="GO:0012505">
    <property type="term" value="C:endomembrane system"/>
    <property type="evidence" value="ECO:0007669"/>
    <property type="project" value="UniProtKB-SubCell"/>
</dbReference>
<comment type="subcellular location">
    <subcellularLocation>
        <location evidence="1">Endomembrane system</location>
        <topology evidence="1">Multi-pass membrane protein</topology>
    </subcellularLocation>
</comment>
<dbReference type="Pfam" id="PF06803">
    <property type="entry name" value="DUF1232"/>
    <property type="match status" value="1"/>
</dbReference>
<keyword evidence="16" id="KW-1185">Reference proteome</keyword>
<dbReference type="HOGENOM" id="CLU_072335_0_0_1"/>
<accession>T1JPL8</accession>
<evidence type="ECO:0000313" key="15">
    <source>
        <dbReference type="EnsemblMetazoa" id="tetur01g00070.1"/>
    </source>
</evidence>
<dbReference type="Proteomes" id="UP000015104">
    <property type="component" value="Unassembled WGS sequence"/>
</dbReference>
<dbReference type="GO" id="GO:0061630">
    <property type="term" value="F:ubiquitin protein ligase activity"/>
    <property type="evidence" value="ECO:0007669"/>
    <property type="project" value="InterPro"/>
</dbReference>
<dbReference type="InterPro" id="IPR001841">
    <property type="entry name" value="Znf_RING"/>
</dbReference>
<dbReference type="OMA" id="ERMPVYL"/>
<keyword evidence="5 11" id="KW-0863">Zinc-finger</keyword>
<feature type="domain" description="RING-type" evidence="14">
    <location>
        <begin position="130"/>
        <end position="173"/>
    </location>
</feature>
<feature type="transmembrane region" description="Helical" evidence="13">
    <location>
        <begin position="20"/>
        <end position="38"/>
    </location>
</feature>
<evidence type="ECO:0000256" key="12">
    <source>
        <dbReference type="SAM" id="MobiDB-lite"/>
    </source>
</evidence>
<feature type="transmembrane region" description="Helical" evidence="13">
    <location>
        <begin position="271"/>
        <end position="296"/>
    </location>
</feature>
<dbReference type="InterPro" id="IPR018957">
    <property type="entry name" value="Znf_C3HC4_RING-type"/>
</dbReference>
<name>T1JPL8_TETUR</name>
<dbReference type="EnsemblMetazoa" id="tetur01g00070.1">
    <property type="protein sequence ID" value="tetur01g00070.1"/>
    <property type="gene ID" value="tetur01g00070"/>
</dbReference>
<dbReference type="SMART" id="SM00184">
    <property type="entry name" value="RING"/>
    <property type="match status" value="1"/>
</dbReference>
<organism evidence="15 16">
    <name type="scientific">Tetranychus urticae</name>
    <name type="common">Two-spotted spider mite</name>
    <dbReference type="NCBI Taxonomy" id="32264"/>
    <lineage>
        <taxon>Eukaryota</taxon>
        <taxon>Metazoa</taxon>
        <taxon>Ecdysozoa</taxon>
        <taxon>Arthropoda</taxon>
        <taxon>Chelicerata</taxon>
        <taxon>Arachnida</taxon>
        <taxon>Acari</taxon>
        <taxon>Acariformes</taxon>
        <taxon>Trombidiformes</taxon>
        <taxon>Prostigmata</taxon>
        <taxon>Eleutherengona</taxon>
        <taxon>Raphignathae</taxon>
        <taxon>Tetranychoidea</taxon>
        <taxon>Tetranychidae</taxon>
        <taxon>Tetranychus</taxon>
    </lineage>
</organism>
<dbReference type="Gene3D" id="3.30.40.10">
    <property type="entry name" value="Zinc/RING finger domain, C3HC4 (zinc finger)"/>
    <property type="match status" value="1"/>
</dbReference>
<evidence type="ECO:0000256" key="3">
    <source>
        <dbReference type="ARBA" id="ARBA00022692"/>
    </source>
</evidence>
<feature type="region of interest" description="Disordered" evidence="12">
    <location>
        <begin position="79"/>
        <end position="113"/>
    </location>
</feature>
<feature type="compositionally biased region" description="Polar residues" evidence="12">
    <location>
        <begin position="97"/>
        <end position="113"/>
    </location>
</feature>
<keyword evidence="4" id="KW-0479">Metal-binding</keyword>
<dbReference type="PROSITE" id="PS50089">
    <property type="entry name" value="ZF_RING_2"/>
    <property type="match status" value="1"/>
</dbReference>
<dbReference type="InterPro" id="IPR017907">
    <property type="entry name" value="Znf_RING_CS"/>
</dbReference>
<evidence type="ECO:0000256" key="9">
    <source>
        <dbReference type="ARBA" id="ARBA00030110"/>
    </source>
</evidence>
<dbReference type="InterPro" id="IPR010652">
    <property type="entry name" value="DUF1232"/>
</dbReference>
<dbReference type="KEGG" id="tut:107368625"/>
<evidence type="ECO:0000256" key="10">
    <source>
        <dbReference type="ARBA" id="ARBA00031107"/>
    </source>
</evidence>
<proteinExistence type="predicted"/>
<keyword evidence="8 13" id="KW-0472">Membrane</keyword>
<evidence type="ECO:0000256" key="5">
    <source>
        <dbReference type="ARBA" id="ARBA00022771"/>
    </source>
</evidence>
<feature type="transmembrane region" description="Helical" evidence="13">
    <location>
        <begin position="246"/>
        <end position="265"/>
    </location>
</feature>
<dbReference type="UniPathway" id="UPA00143"/>
<dbReference type="eggNOG" id="KOG2164">
    <property type="taxonomic scope" value="Eukaryota"/>
</dbReference>
<dbReference type="CDD" id="cd16553">
    <property type="entry name" value="RING-HC_RNF170"/>
    <property type="match status" value="1"/>
</dbReference>
<dbReference type="STRING" id="32264.T1JPL8"/>
<dbReference type="PROSITE" id="PS00518">
    <property type="entry name" value="ZF_RING_1"/>
    <property type="match status" value="1"/>
</dbReference>
<dbReference type="Pfam" id="PF00097">
    <property type="entry name" value="zf-C3HC4"/>
    <property type="match status" value="1"/>
</dbReference>
<evidence type="ECO:0000256" key="2">
    <source>
        <dbReference type="ARBA" id="ARBA00014068"/>
    </source>
</evidence>
<feature type="compositionally biased region" description="Low complexity" evidence="12">
    <location>
        <begin position="79"/>
        <end position="96"/>
    </location>
</feature>
<evidence type="ECO:0000256" key="4">
    <source>
        <dbReference type="ARBA" id="ARBA00022723"/>
    </source>
</evidence>
<evidence type="ECO:0000313" key="16">
    <source>
        <dbReference type="Proteomes" id="UP000015104"/>
    </source>
</evidence>
<evidence type="ECO:0000256" key="8">
    <source>
        <dbReference type="ARBA" id="ARBA00023136"/>
    </source>
</evidence>
<evidence type="ECO:0000259" key="14">
    <source>
        <dbReference type="PROSITE" id="PS50089"/>
    </source>
</evidence>
<dbReference type="AlphaFoldDB" id="T1JPL8"/>
<keyword evidence="7 13" id="KW-1133">Transmembrane helix</keyword>
<evidence type="ECO:0000256" key="6">
    <source>
        <dbReference type="ARBA" id="ARBA00022833"/>
    </source>
</evidence>
<dbReference type="GO" id="GO:0016567">
    <property type="term" value="P:protein ubiquitination"/>
    <property type="evidence" value="ECO:0007669"/>
    <property type="project" value="UniProtKB-UniPathway"/>
</dbReference>
<dbReference type="EMBL" id="CAEY01000428">
    <property type="status" value="NOT_ANNOTATED_CDS"/>
    <property type="molecule type" value="Genomic_DNA"/>
</dbReference>
<sequence>MDYMDTIASFISVEGFGTEVIVTGFLATVTLSLLFYLVNRQIRASGFQFIHPSSQEAVNNARQQLNILYSSRLVSNRLNSNGDTNGTNDTNQANGASSNEDSNGNNNQETDGNLNGNFVRLNHYGVDSACPVCLNEPVHPVETNCGHLFCGKCLTVYWRHGRWLGPVLCPVCRQQVSLILRCFPESNNLTAEESNEVQNLLRDIHEYNRRFSGEPRPWIDYLYDLPTLLRHSVSEFFTVGGLMWMFRIRIFLCFIGAIMYLISPLDILPEAVFGLFGFLDDVFVVLLFAIYVTIIYRRFLANRWENASLL</sequence>
<dbReference type="InterPro" id="IPR038896">
    <property type="entry name" value="RNF170"/>
</dbReference>
<gene>
    <name evidence="15" type="primary">107368625</name>
</gene>
<dbReference type="PANTHER" id="PTHR22894:SF5">
    <property type="entry name" value="RING-TYPE DOMAIN-CONTAINING PROTEIN"/>
    <property type="match status" value="1"/>
</dbReference>